<dbReference type="AlphaFoldDB" id="A0A1H0WZZ5"/>
<keyword evidence="1" id="KW-1133">Transmembrane helix</keyword>
<name>A0A1H0WZZ5_9BACI</name>
<feature type="transmembrane region" description="Helical" evidence="1">
    <location>
        <begin position="31"/>
        <end position="52"/>
    </location>
</feature>
<proteinExistence type="predicted"/>
<sequence>MKLQYKLDSNDYWELSKKARMYSPQIKTTRFWLYTILICGTFLLSLGQTLLYSVVRTFIWSALVFPTVERSLYYIRDKVRVNSNFLGDRSLILKETGVELVSLSKRQFFDWKHYIQVVEDINYFFLFDKEGKCIQIPKKGQGDVTIEELRNILKQNIETFTAHNPSYIREVIPRIQVIILILVLILTSINKLDWNDSDDPLSSSREAIYGLFLGVSTEDSVETLKKEGLKLRTGVTLDDINQLYEQLNNYPNTNEIFINRFPLYTLLDEAEKLYYERELPKEQTTGIFSGESEHWRIVNYTVKATPALFRTFEGRMYMKGQEMYQAAHFQKEFFIVFKGKGPIPLHDYVIAEANPEVKPEELEISEEPTGEYYGEHESYKNIQGDPVSIQDIEEVYAIVQWRGKDEEKMHEEKVTLQLNES</sequence>
<keyword evidence="3" id="KW-1185">Reference proteome</keyword>
<protein>
    <submittedName>
        <fullName evidence="2">Uncharacterized protein</fullName>
    </submittedName>
</protein>
<dbReference type="EMBL" id="FNJU01000021">
    <property type="protein sequence ID" value="SDP96314.1"/>
    <property type="molecule type" value="Genomic_DNA"/>
</dbReference>
<reference evidence="3" key="1">
    <citation type="submission" date="2016-10" db="EMBL/GenBank/DDBJ databases">
        <authorList>
            <person name="Varghese N."/>
            <person name="Submissions S."/>
        </authorList>
    </citation>
    <scope>NUCLEOTIDE SEQUENCE [LARGE SCALE GENOMIC DNA]</scope>
    <source>
        <strain evidence="3">IBRC-M10078</strain>
    </source>
</reference>
<evidence type="ECO:0000313" key="2">
    <source>
        <dbReference type="EMBL" id="SDP96314.1"/>
    </source>
</evidence>
<evidence type="ECO:0000256" key="1">
    <source>
        <dbReference type="SAM" id="Phobius"/>
    </source>
</evidence>
<dbReference type="OrthoDB" id="2973929at2"/>
<dbReference type="Proteomes" id="UP000199159">
    <property type="component" value="Unassembled WGS sequence"/>
</dbReference>
<keyword evidence="1" id="KW-0472">Membrane</keyword>
<accession>A0A1H0WZZ5</accession>
<dbReference type="STRING" id="930152.SAMN05216565_12119"/>
<evidence type="ECO:0000313" key="3">
    <source>
        <dbReference type="Proteomes" id="UP000199159"/>
    </source>
</evidence>
<organism evidence="2 3">
    <name type="scientific">Litchfieldia salsa</name>
    <dbReference type="NCBI Taxonomy" id="930152"/>
    <lineage>
        <taxon>Bacteria</taxon>
        <taxon>Bacillati</taxon>
        <taxon>Bacillota</taxon>
        <taxon>Bacilli</taxon>
        <taxon>Bacillales</taxon>
        <taxon>Bacillaceae</taxon>
        <taxon>Litchfieldia</taxon>
    </lineage>
</organism>
<keyword evidence="1" id="KW-0812">Transmembrane</keyword>
<dbReference type="RefSeq" id="WP_090859633.1">
    <property type="nucleotide sequence ID" value="NZ_FNJU01000021.1"/>
</dbReference>
<gene>
    <name evidence="2" type="ORF">SAMN05216565_12119</name>
</gene>